<evidence type="ECO:0000313" key="2">
    <source>
        <dbReference type="EMBL" id="PFH35276.1"/>
    </source>
</evidence>
<dbReference type="RefSeq" id="XP_029219285.1">
    <property type="nucleotide sequence ID" value="XM_029364577.1"/>
</dbReference>
<comment type="caution">
    <text evidence="2">The sequence shown here is derived from an EMBL/GenBank/DDBJ whole genome shotgun (WGS) entry which is preliminary data.</text>
</comment>
<proteinExistence type="predicted"/>
<dbReference type="STRING" id="94643.A0A2A9MH40"/>
<evidence type="ECO:0000256" key="1">
    <source>
        <dbReference type="SAM" id="MobiDB-lite"/>
    </source>
</evidence>
<dbReference type="GeneID" id="40311091"/>
<organism evidence="2 3">
    <name type="scientific">Besnoitia besnoiti</name>
    <name type="common">Apicomplexan protozoan</name>
    <dbReference type="NCBI Taxonomy" id="94643"/>
    <lineage>
        <taxon>Eukaryota</taxon>
        <taxon>Sar</taxon>
        <taxon>Alveolata</taxon>
        <taxon>Apicomplexa</taxon>
        <taxon>Conoidasida</taxon>
        <taxon>Coccidia</taxon>
        <taxon>Eucoccidiorida</taxon>
        <taxon>Eimeriorina</taxon>
        <taxon>Sarcocystidae</taxon>
        <taxon>Besnoitia</taxon>
    </lineage>
</organism>
<feature type="compositionally biased region" description="Acidic residues" evidence="1">
    <location>
        <begin position="484"/>
        <end position="495"/>
    </location>
</feature>
<keyword evidence="3" id="KW-1185">Reference proteome</keyword>
<evidence type="ECO:0000313" key="3">
    <source>
        <dbReference type="Proteomes" id="UP000224006"/>
    </source>
</evidence>
<dbReference type="KEGG" id="bbes:BESB_061630"/>
<protein>
    <submittedName>
        <fullName evidence="2">Uncharacterized protein</fullName>
    </submittedName>
</protein>
<feature type="region of interest" description="Disordered" evidence="1">
    <location>
        <begin position="465"/>
        <end position="495"/>
    </location>
</feature>
<name>A0A2A9MH40_BESBE</name>
<dbReference type="EMBL" id="NWUJ01000005">
    <property type="protein sequence ID" value="PFH35276.1"/>
    <property type="molecule type" value="Genomic_DNA"/>
</dbReference>
<gene>
    <name evidence="2" type="ORF">BESB_061630</name>
</gene>
<accession>A0A2A9MH40</accession>
<dbReference type="Proteomes" id="UP000224006">
    <property type="component" value="Chromosome V"/>
</dbReference>
<sequence>MNFPSVGLRRVENRFDEQIAHYLRKKQQLRHLKEALDEMPEGEFCTFHPAVNPPPKYLQNCPRRTRAPNDPLVILERFCSQLTEDREYPKLVEAIRECTFQPNIHKFVAKEKKTQQAVVEIQSEAKADAKKCAVGVAQGKLGAAKGRSGEFDDAVDGSPSTQNRVDSLFNTLDQPFNYIFAADIKQWLKTEADNYSASDEEAVEKKKQQGWKRWEVEGRTPQYRGPFKDRSRQRLLAQGSGELVVDTQEVAHTRTPSVAPKRRSTPYNEWVDGLRGGYVPNDMDFHVGPSERGNEKKLERYEMRDWSRYIRLDERAVETRVIPNEEIIDAICESELPSAVPPPPTIWVRRRRWVPGAERGPDAATYTATHFHTGDEQVAGLVPAGKPAALTRQQAKAFKKPFPQPEPTTFVVPTPLKLDRLRQKYRLYMQLRNGTEVGEIRTPPRVVALRKDVLKDIEAEVLREPPSLVLADADGDSSAPSTAETDESDSEAGAI</sequence>
<dbReference type="VEuPathDB" id="ToxoDB:BESB_061630"/>
<reference evidence="2 3" key="1">
    <citation type="submission" date="2017-09" db="EMBL/GenBank/DDBJ databases">
        <title>Genome sequencing of Besnoitia besnoiti strain Bb-Ger1.</title>
        <authorList>
            <person name="Schares G."/>
            <person name="Venepally P."/>
            <person name="Lorenzi H.A."/>
        </authorList>
    </citation>
    <scope>NUCLEOTIDE SEQUENCE [LARGE SCALE GENOMIC DNA]</scope>
    <source>
        <strain evidence="2 3">Bb-Ger1</strain>
    </source>
</reference>
<dbReference type="AlphaFoldDB" id="A0A2A9MH40"/>
<dbReference type="OrthoDB" id="371976at2759"/>